<dbReference type="SMART" id="SM00862">
    <property type="entry name" value="Trans_reg_C"/>
    <property type="match status" value="1"/>
</dbReference>
<evidence type="ECO:0000256" key="5">
    <source>
        <dbReference type="PROSITE-ProRule" id="PRU01091"/>
    </source>
</evidence>
<dbReference type="EMBL" id="CT573213">
    <property type="protein sequence ID" value="CAJ61655.1"/>
    <property type="molecule type" value="Genomic_DNA"/>
</dbReference>
<dbReference type="InterPro" id="IPR036388">
    <property type="entry name" value="WH-like_DNA-bd_sf"/>
</dbReference>
<dbReference type="PROSITE" id="PS51755">
    <property type="entry name" value="OMPR_PHOB"/>
    <property type="match status" value="1"/>
</dbReference>
<dbReference type="GO" id="GO:0003677">
    <property type="term" value="F:DNA binding"/>
    <property type="evidence" value="ECO:0007669"/>
    <property type="project" value="UniProtKB-UniRule"/>
</dbReference>
<name>Q0RLE9_FRAAA</name>
<dbReference type="InterPro" id="IPR016032">
    <property type="entry name" value="Sig_transdc_resp-reg_C-effctor"/>
</dbReference>
<dbReference type="PANTHER" id="PTHR35807:SF1">
    <property type="entry name" value="TRANSCRIPTIONAL REGULATOR REDD"/>
    <property type="match status" value="1"/>
</dbReference>
<feature type="compositionally biased region" description="Pro residues" evidence="6">
    <location>
        <begin position="258"/>
        <end position="273"/>
    </location>
</feature>
<organism evidence="8 9">
    <name type="scientific">Frankia alni (strain DSM 45986 / CECT 9034 / ACN14a)</name>
    <dbReference type="NCBI Taxonomy" id="326424"/>
    <lineage>
        <taxon>Bacteria</taxon>
        <taxon>Bacillati</taxon>
        <taxon>Actinomycetota</taxon>
        <taxon>Actinomycetes</taxon>
        <taxon>Frankiales</taxon>
        <taxon>Frankiaceae</taxon>
        <taxon>Frankia</taxon>
    </lineage>
</organism>
<proteinExistence type="inferred from homology"/>
<dbReference type="AlphaFoldDB" id="Q0RLE9"/>
<comment type="similarity">
    <text evidence="1">Belongs to the AfsR/DnrI/RedD regulatory family.</text>
</comment>
<dbReference type="InterPro" id="IPR051677">
    <property type="entry name" value="AfsR-DnrI-RedD_regulator"/>
</dbReference>
<evidence type="ECO:0000259" key="7">
    <source>
        <dbReference type="PROSITE" id="PS51755"/>
    </source>
</evidence>
<dbReference type="Proteomes" id="UP000000657">
    <property type="component" value="Chromosome"/>
</dbReference>
<dbReference type="RefSeq" id="WP_011604161.1">
    <property type="nucleotide sequence ID" value="NC_008278.1"/>
</dbReference>
<dbReference type="SUPFAM" id="SSF52540">
    <property type="entry name" value="P-loop containing nucleoside triphosphate hydrolases"/>
    <property type="match status" value="1"/>
</dbReference>
<dbReference type="InterPro" id="IPR041664">
    <property type="entry name" value="AAA_16"/>
</dbReference>
<feature type="region of interest" description="Disordered" evidence="6">
    <location>
        <begin position="255"/>
        <end position="289"/>
    </location>
</feature>
<evidence type="ECO:0000256" key="4">
    <source>
        <dbReference type="ARBA" id="ARBA00023163"/>
    </source>
</evidence>
<dbReference type="eggNOG" id="COG3899">
    <property type="taxonomic scope" value="Bacteria"/>
</dbReference>
<keyword evidence="2" id="KW-0805">Transcription regulation</keyword>
<dbReference type="STRING" id="326424.FRAAL3011"/>
<evidence type="ECO:0000256" key="1">
    <source>
        <dbReference type="ARBA" id="ARBA00005820"/>
    </source>
</evidence>
<dbReference type="SUPFAM" id="SSF48452">
    <property type="entry name" value="TPR-like"/>
    <property type="match status" value="1"/>
</dbReference>
<reference evidence="8 9" key="1">
    <citation type="journal article" date="2007" name="Genome Res.">
        <title>Genome characteristics of facultatively symbiotic Frankia sp. strains reflect host range and host plant biogeography.</title>
        <authorList>
            <person name="Normand P."/>
            <person name="Lapierre P."/>
            <person name="Tisa L.S."/>
            <person name="Gogarten J.P."/>
            <person name="Alloisio N."/>
            <person name="Bagnarol E."/>
            <person name="Bassi C.A."/>
            <person name="Berry A.M."/>
            <person name="Bickhart D.M."/>
            <person name="Choisne N."/>
            <person name="Couloux A."/>
            <person name="Cournoyer B."/>
            <person name="Cruveiller S."/>
            <person name="Daubin V."/>
            <person name="Demange N."/>
            <person name="Francino M.P."/>
            <person name="Goltsman E."/>
            <person name="Huang Y."/>
            <person name="Kopp O.R."/>
            <person name="Labarre L."/>
            <person name="Lapidus A."/>
            <person name="Lavire C."/>
            <person name="Marechal J."/>
            <person name="Martinez M."/>
            <person name="Mastronunzio J.E."/>
            <person name="Mullin B.C."/>
            <person name="Niemann J."/>
            <person name="Pujic P."/>
            <person name="Rawnsley T."/>
            <person name="Rouy Z."/>
            <person name="Schenowitz C."/>
            <person name="Sellstedt A."/>
            <person name="Tavares F."/>
            <person name="Tomkins J.P."/>
            <person name="Vallenet D."/>
            <person name="Valverde C."/>
            <person name="Wall L.G."/>
            <person name="Wang Y."/>
            <person name="Medigue C."/>
            <person name="Benson D.R."/>
        </authorList>
    </citation>
    <scope>NUCLEOTIDE SEQUENCE [LARGE SCALE GENOMIC DNA]</scope>
    <source>
        <strain evidence="9">DSM 45986 / CECT 9034 / ACN14a</strain>
    </source>
</reference>
<dbReference type="eggNOG" id="COG3629">
    <property type="taxonomic scope" value="Bacteria"/>
</dbReference>
<dbReference type="InterPro" id="IPR027417">
    <property type="entry name" value="P-loop_NTPase"/>
</dbReference>
<dbReference type="Pfam" id="PF03704">
    <property type="entry name" value="BTAD"/>
    <property type="match status" value="1"/>
</dbReference>
<dbReference type="PANTHER" id="PTHR35807">
    <property type="entry name" value="TRANSCRIPTIONAL REGULATOR REDD-RELATED"/>
    <property type="match status" value="1"/>
</dbReference>
<evidence type="ECO:0000313" key="9">
    <source>
        <dbReference type="Proteomes" id="UP000000657"/>
    </source>
</evidence>
<dbReference type="Gene3D" id="1.10.10.10">
    <property type="entry name" value="Winged helix-like DNA-binding domain superfamily/Winged helix DNA-binding domain"/>
    <property type="match status" value="1"/>
</dbReference>
<dbReference type="Pfam" id="PF00486">
    <property type="entry name" value="Trans_reg_C"/>
    <property type="match status" value="1"/>
</dbReference>
<dbReference type="Gene3D" id="1.25.40.10">
    <property type="entry name" value="Tetratricopeptide repeat domain"/>
    <property type="match status" value="1"/>
</dbReference>
<dbReference type="Pfam" id="PF13191">
    <property type="entry name" value="AAA_16"/>
    <property type="match status" value="1"/>
</dbReference>
<dbReference type="SUPFAM" id="SSF46894">
    <property type="entry name" value="C-terminal effector domain of the bipartite response regulators"/>
    <property type="match status" value="1"/>
</dbReference>
<keyword evidence="9" id="KW-1185">Reference proteome</keyword>
<feature type="domain" description="OmpR/PhoB-type" evidence="7">
    <location>
        <begin position="1"/>
        <end position="98"/>
    </location>
</feature>
<evidence type="ECO:0000256" key="2">
    <source>
        <dbReference type="ARBA" id="ARBA00023015"/>
    </source>
</evidence>
<feature type="region of interest" description="Disordered" evidence="6">
    <location>
        <begin position="401"/>
        <end position="440"/>
    </location>
</feature>
<evidence type="ECO:0000256" key="6">
    <source>
        <dbReference type="SAM" id="MobiDB-lite"/>
    </source>
</evidence>
<evidence type="ECO:0000313" key="8">
    <source>
        <dbReference type="EMBL" id="CAJ61655.1"/>
    </source>
</evidence>
<dbReference type="CDD" id="cd15831">
    <property type="entry name" value="BTAD"/>
    <property type="match status" value="1"/>
</dbReference>
<dbReference type="HOGENOM" id="CLU_006850_5_0_11"/>
<dbReference type="KEGG" id="fal:FRAAL3011"/>
<dbReference type="GO" id="GO:0006355">
    <property type="term" value="P:regulation of DNA-templated transcription"/>
    <property type="evidence" value="ECO:0007669"/>
    <property type="project" value="InterPro"/>
</dbReference>
<gene>
    <name evidence="8" type="ordered locus">FRAAL3011</name>
</gene>
<accession>Q0RLE9</accession>
<keyword evidence="4" id="KW-0804">Transcription</keyword>
<dbReference type="InterPro" id="IPR005158">
    <property type="entry name" value="BTAD"/>
</dbReference>
<protein>
    <submittedName>
        <fullName evidence="8">LuxR-family transcriptional regulator</fullName>
    </submittedName>
</protein>
<sequence length="1201" mass="127234">MVRIRVLGPLAVEVGGRAVTLGGPRQRAVLARLVVARGELVSVDRLIEDLWRGEPPAKAVTSLQSYVSNLRRLLEPQRPPRTPATVLLSASPGYALALGPEAVDAWRFESLLREARRHSSAGTARALISEGLSLWRGEAFGEVADESWATADIARLAELRAEARQMLAAAELRAGNLAAAVRLADALTRREPLREEGWRLLALSLWGGNRQADALDALRRARRQLTEELGLDPGPELARLEEAILRQNRELLDAAMPPSAPTSAPPSAPPSEPPGSSQPDGSSPPLPAAASAAELFAGREQELAALADVAAEVTAAEVRAAGVGAGRARIALISGEPGAGKSALLRQVRHRLATTGWLVVTGQCPEAEGAPPAWAWLQALRVLADAAPPPAPLAELLAPLLSDQRPDHPPGPTPGHDLGSDLGRAVGHRPGQKSTDTDRLDRVDASAGRFRLHQAVLAWLRTVADRTPAEPLAIILDDLHWADAETLALLGAVAAQVTDAPILLLVAYRDGEVGPALTEALAGLAARSPRRLALGGLSRAAIADVVGAVCRRPVDADTVLALAERTGGNPFHVRESARLLASEGALVALSEVPDGVRDVLRRRLARLPAASVAVLRLAAVAGREADVEVLIDAANTDEDGVLDALDAGLIAGLLTEPAPGRVRFTHALVRDTLSTDLSLLRRTRMHARLGATLERLQPDNTPALAHHYLRAASAATARRAVDYAVRAAQAAERRYAHDTAADLLAGAVDGFDRLPVGDHACGETDRDAERVLLLGRLLRAQVRAGAVAAARACRQRAVDHAEAAGREDLLIAAFTAWTDPTPWQSRPYGTVDAPVVAVLTRLLERPGLDATVRCRLLDALTTELAGEDDARPRRAAEEAVALSATQDDPALRALALTALARVRNHEPDWPERDRVGQELIEIGVAYDLPAYRSFGNFARAIAAVADSDVTGVRRFVADGMHLARLYRMPEAEGVGAYGQAMLAHIAGDLDDAERRYTETSARMLRHGSIHAAGFQLLAVATLRLTQGRMAEFAAHADDLLAAHGPVMIDLLTLALARDGRLAEATRLHAAAPPLRPDFLFSTLAVLRAEAAIAVADRPLARAMYGALLPLRGQVPGALSLSLALRPVAHTLGALAAFLGRYPDAADHFRQARTVAERWGATHWADEARRALAAITTTAMTTTAGTTTAGTATGGTGTEEFP</sequence>
<feature type="DNA-binding region" description="OmpR/PhoB-type" evidence="5">
    <location>
        <begin position="1"/>
        <end position="98"/>
    </location>
</feature>
<keyword evidence="3 5" id="KW-0238">DNA-binding</keyword>
<dbReference type="InterPro" id="IPR011990">
    <property type="entry name" value="TPR-like_helical_dom_sf"/>
</dbReference>
<dbReference type="GO" id="GO:0000160">
    <property type="term" value="P:phosphorelay signal transduction system"/>
    <property type="evidence" value="ECO:0007669"/>
    <property type="project" value="InterPro"/>
</dbReference>
<evidence type="ECO:0000256" key="3">
    <source>
        <dbReference type="ARBA" id="ARBA00023125"/>
    </source>
</evidence>
<dbReference type="SMART" id="SM01043">
    <property type="entry name" value="BTAD"/>
    <property type="match status" value="1"/>
</dbReference>
<dbReference type="InterPro" id="IPR001867">
    <property type="entry name" value="OmpR/PhoB-type_DNA-bd"/>
</dbReference>